<dbReference type="AlphaFoldDB" id="A0A2S5G7D1"/>
<feature type="domain" description="VTT" evidence="7">
    <location>
        <begin position="57"/>
        <end position="175"/>
    </location>
</feature>
<evidence type="ECO:0000256" key="3">
    <source>
        <dbReference type="ARBA" id="ARBA00022692"/>
    </source>
</evidence>
<evidence type="ECO:0000256" key="4">
    <source>
        <dbReference type="ARBA" id="ARBA00022989"/>
    </source>
</evidence>
<evidence type="ECO:0000256" key="2">
    <source>
        <dbReference type="ARBA" id="ARBA00022475"/>
    </source>
</evidence>
<reference evidence="8 9" key="1">
    <citation type="submission" date="2018-02" db="EMBL/GenBank/DDBJ databases">
        <title>Jeotgalibacillus proteolyticum sp. nov. a protease producing bacterium isolated from ocean sediments of Laizhou Bay.</title>
        <authorList>
            <person name="Li Y."/>
        </authorList>
    </citation>
    <scope>NUCLEOTIDE SEQUENCE [LARGE SCALE GENOMIC DNA]</scope>
    <source>
        <strain evidence="8 9">22-7</strain>
    </source>
</reference>
<comment type="subcellular location">
    <subcellularLocation>
        <location evidence="1 6">Cell membrane</location>
        <topology evidence="1 6">Multi-pass membrane protein</topology>
    </subcellularLocation>
</comment>
<dbReference type="PANTHER" id="PTHR12677:SF59">
    <property type="entry name" value="GOLGI APPARATUS MEMBRANE PROTEIN TVP38-RELATED"/>
    <property type="match status" value="1"/>
</dbReference>
<evidence type="ECO:0000256" key="6">
    <source>
        <dbReference type="RuleBase" id="RU366058"/>
    </source>
</evidence>
<organism evidence="8 9">
    <name type="scientific">Jeotgalibacillus proteolyticus</name>
    <dbReference type="NCBI Taxonomy" id="2082395"/>
    <lineage>
        <taxon>Bacteria</taxon>
        <taxon>Bacillati</taxon>
        <taxon>Bacillota</taxon>
        <taxon>Bacilli</taxon>
        <taxon>Bacillales</taxon>
        <taxon>Caryophanaceae</taxon>
        <taxon>Jeotgalibacillus</taxon>
    </lineage>
</organism>
<protein>
    <recommendedName>
        <fullName evidence="6">TVP38/TMEM64 family membrane protein</fullName>
    </recommendedName>
</protein>
<feature type="transmembrane region" description="Helical" evidence="6">
    <location>
        <begin position="182"/>
        <end position="203"/>
    </location>
</feature>
<dbReference type="Pfam" id="PF09335">
    <property type="entry name" value="VTT_dom"/>
    <property type="match status" value="1"/>
</dbReference>
<keyword evidence="4 6" id="KW-1133">Transmembrane helix</keyword>
<feature type="transmembrane region" description="Helical" evidence="6">
    <location>
        <begin position="123"/>
        <end position="147"/>
    </location>
</feature>
<comment type="caution">
    <text evidence="8">The sequence shown here is derived from an EMBL/GenBank/DDBJ whole genome shotgun (WGS) entry which is preliminary data.</text>
</comment>
<keyword evidence="5 6" id="KW-0472">Membrane</keyword>
<dbReference type="OrthoDB" id="9812980at2"/>
<keyword evidence="3 6" id="KW-0812">Transmembrane</keyword>
<name>A0A2S5G7D1_9BACL</name>
<evidence type="ECO:0000313" key="9">
    <source>
        <dbReference type="Proteomes" id="UP000239047"/>
    </source>
</evidence>
<feature type="transmembrane region" description="Helical" evidence="6">
    <location>
        <begin position="154"/>
        <end position="176"/>
    </location>
</feature>
<dbReference type="PANTHER" id="PTHR12677">
    <property type="entry name" value="GOLGI APPARATUS MEMBRANE PROTEIN TVP38-RELATED"/>
    <property type="match status" value="1"/>
</dbReference>
<proteinExistence type="inferred from homology"/>
<keyword evidence="9" id="KW-1185">Reference proteome</keyword>
<evidence type="ECO:0000256" key="5">
    <source>
        <dbReference type="ARBA" id="ARBA00023136"/>
    </source>
</evidence>
<dbReference type="InterPro" id="IPR032816">
    <property type="entry name" value="VTT_dom"/>
</dbReference>
<feature type="transmembrane region" description="Helical" evidence="6">
    <location>
        <begin position="9"/>
        <end position="26"/>
    </location>
</feature>
<sequence>MRGDIMKQITAVGFSLAIILLVIFYKDLMLDWIYIGGSFAVIASIAFVAMLIFFPIIPYPVLAGTIGSLFGVAVGVFTSLTGIMIGTMAMFFLSRYGFRKNAQKALDKTVKLKQFELLFEKNAFLAILFARFIPIFPAPLITIVSALSKVRWSIFFIATFLGKLPAVLTLTFAGSIYEGSKWTSIGIFGLYFLILTIAAFYLFNRKIV</sequence>
<dbReference type="InterPro" id="IPR015414">
    <property type="entry name" value="TMEM64"/>
</dbReference>
<feature type="transmembrane region" description="Helical" evidence="6">
    <location>
        <begin position="32"/>
        <end position="57"/>
    </location>
</feature>
<evidence type="ECO:0000259" key="7">
    <source>
        <dbReference type="Pfam" id="PF09335"/>
    </source>
</evidence>
<dbReference type="GO" id="GO:0005886">
    <property type="term" value="C:plasma membrane"/>
    <property type="evidence" value="ECO:0007669"/>
    <property type="project" value="UniProtKB-SubCell"/>
</dbReference>
<dbReference type="Proteomes" id="UP000239047">
    <property type="component" value="Unassembled WGS sequence"/>
</dbReference>
<evidence type="ECO:0000313" key="8">
    <source>
        <dbReference type="EMBL" id="PPA68897.1"/>
    </source>
</evidence>
<keyword evidence="2 6" id="KW-1003">Cell membrane</keyword>
<gene>
    <name evidence="8" type="ORF">C4B60_18445</name>
</gene>
<dbReference type="EMBL" id="PREZ01000008">
    <property type="protein sequence ID" value="PPA68897.1"/>
    <property type="molecule type" value="Genomic_DNA"/>
</dbReference>
<evidence type="ECO:0000256" key="1">
    <source>
        <dbReference type="ARBA" id="ARBA00004651"/>
    </source>
</evidence>
<comment type="similarity">
    <text evidence="6">Belongs to the TVP38/TMEM64 family.</text>
</comment>
<feature type="transmembrane region" description="Helical" evidence="6">
    <location>
        <begin position="69"/>
        <end position="93"/>
    </location>
</feature>
<accession>A0A2S5G7D1</accession>